<organism evidence="4 5">
    <name type="scientific">Bordetella genomosp. 11</name>
    <dbReference type="NCBI Taxonomy" id="1416808"/>
    <lineage>
        <taxon>Bacteria</taxon>
        <taxon>Pseudomonadati</taxon>
        <taxon>Pseudomonadota</taxon>
        <taxon>Betaproteobacteria</taxon>
        <taxon>Burkholderiales</taxon>
        <taxon>Alcaligenaceae</taxon>
        <taxon>Bordetella</taxon>
    </lineage>
</organism>
<proteinExistence type="predicted"/>
<dbReference type="Gene3D" id="3.40.50.300">
    <property type="entry name" value="P-loop containing nucleotide triphosphate hydrolases"/>
    <property type="match status" value="1"/>
</dbReference>
<dbReference type="Pfam" id="PF13424">
    <property type="entry name" value="TPR_12"/>
    <property type="match status" value="1"/>
</dbReference>
<dbReference type="Gene3D" id="1.25.40.10">
    <property type="entry name" value="Tetratricopeptide repeat domain"/>
    <property type="match status" value="6"/>
</dbReference>
<evidence type="ECO:0000256" key="2">
    <source>
        <dbReference type="ARBA" id="ARBA00022803"/>
    </source>
</evidence>
<feature type="repeat" description="TPR" evidence="3">
    <location>
        <begin position="188"/>
        <end position="221"/>
    </location>
</feature>
<sequence>MTRKRPAPPPAAEPQPDLTQVLQQAYAHWNAGQAAQAEMLARRVLEAWPGQADALHLLGLIAHAYGKLELAVEYLRGACQAPRAPAVYFSNLAEMCRQQGLLAEAEAAGRQATRLAPELPTAWNNLGIVLQECGRYDESATCLERVVAILPDSPEAHNNLGNTYKRAGRLADARAEYGKALALHPAYAEAHSNLAFLLSDLGEYAEAAEAAQLAIDYNPRLADAYINMAGIEAARQRPDQALHWIEALLAFAPLHAGGLLAKARLLLQCGQLQAALEAAGQAVAAAPQNADAYNMLGEAQQAQDRFEEALDSFDRAMSLPGIAREAAWLNRARLLMILGRAGEARAVLDGLLACYPDNAQAWSARADMTRFERGDPAIDAMETLLREDRVGDVPRRTALRFALGKAYMDCGATKEAWAHLVEANREKRASFDFDIGVATGGMTRIADAFTALPASAQAGNASDLPVFIVGMPRSGTTLVEQILASHSRVHGAGELPLMRDLVSRIAGFPEGMAQADPSALDALGDACVKRLAALSMGKDRVIDRTPSNFLYAGLIARILPRARIIHCRRDPVDTCLSCFSKPFGAEHAYSCDLVELGRYYRAYDALMACWRRILPADRYIEVDYEALVDDPEGQSRRLVEFLGLHWEPACLAYHRSPRPVRGASMNEVRQPIYRHAKGRWRAYAHYLGPLLSELGVEAT</sequence>
<dbReference type="PANTHER" id="PTHR44943:SF8">
    <property type="entry name" value="TPR REPEAT-CONTAINING PROTEIN MJ0263"/>
    <property type="match status" value="1"/>
</dbReference>
<dbReference type="InterPro" id="IPR019734">
    <property type="entry name" value="TPR_rpt"/>
</dbReference>
<dbReference type="Pfam" id="PF13432">
    <property type="entry name" value="TPR_16"/>
    <property type="match status" value="2"/>
</dbReference>
<evidence type="ECO:0000313" key="5">
    <source>
        <dbReference type="Proteomes" id="UP000215767"/>
    </source>
</evidence>
<dbReference type="InterPro" id="IPR027417">
    <property type="entry name" value="P-loop_NTPase"/>
</dbReference>
<dbReference type="Pfam" id="PF13428">
    <property type="entry name" value="TPR_14"/>
    <property type="match status" value="1"/>
</dbReference>
<dbReference type="OrthoDB" id="9815894at2"/>
<accession>A0A261ULE4</accession>
<evidence type="ECO:0000313" key="4">
    <source>
        <dbReference type="EMBL" id="OZI62451.1"/>
    </source>
</evidence>
<keyword evidence="5" id="KW-1185">Reference proteome</keyword>
<keyword evidence="2 3" id="KW-0802">TPR repeat</keyword>
<feature type="repeat" description="TPR" evidence="3">
    <location>
        <begin position="120"/>
        <end position="153"/>
    </location>
</feature>
<dbReference type="AlphaFoldDB" id="A0A261ULE4"/>
<protein>
    <submittedName>
        <fullName evidence="4">Uncharacterized protein</fullName>
    </submittedName>
</protein>
<evidence type="ECO:0000256" key="3">
    <source>
        <dbReference type="PROSITE-ProRule" id="PRU00339"/>
    </source>
</evidence>
<feature type="repeat" description="TPR" evidence="3">
    <location>
        <begin position="290"/>
        <end position="323"/>
    </location>
</feature>
<comment type="caution">
    <text evidence="4">The sequence shown here is derived from an EMBL/GenBank/DDBJ whole genome shotgun (WGS) entry which is preliminary data.</text>
</comment>
<dbReference type="EMBL" id="NEVS01000004">
    <property type="protein sequence ID" value="OZI62451.1"/>
    <property type="molecule type" value="Genomic_DNA"/>
</dbReference>
<evidence type="ECO:0000256" key="1">
    <source>
        <dbReference type="ARBA" id="ARBA00022737"/>
    </source>
</evidence>
<feature type="repeat" description="TPR" evidence="3">
    <location>
        <begin position="154"/>
        <end position="187"/>
    </location>
</feature>
<dbReference type="RefSeq" id="WP_094843828.1">
    <property type="nucleotide sequence ID" value="NZ_NEVS01000004.1"/>
</dbReference>
<gene>
    <name evidence="4" type="ORF">CAL28_25075</name>
</gene>
<dbReference type="InterPro" id="IPR051685">
    <property type="entry name" value="Ycf3/AcsC/BcsC/TPR_MFPF"/>
</dbReference>
<dbReference type="SUPFAM" id="SSF48452">
    <property type="entry name" value="TPR-like"/>
    <property type="match status" value="2"/>
</dbReference>
<dbReference type="Pfam" id="PF13469">
    <property type="entry name" value="Sulfotransfer_3"/>
    <property type="match status" value="1"/>
</dbReference>
<dbReference type="Proteomes" id="UP000215767">
    <property type="component" value="Unassembled WGS sequence"/>
</dbReference>
<dbReference type="InterPro" id="IPR011990">
    <property type="entry name" value="TPR-like_helical_dom_sf"/>
</dbReference>
<dbReference type="SUPFAM" id="SSF52540">
    <property type="entry name" value="P-loop containing nucleoside triphosphate hydrolases"/>
    <property type="match status" value="1"/>
</dbReference>
<reference evidence="5" key="1">
    <citation type="submission" date="2017-05" db="EMBL/GenBank/DDBJ databases">
        <title>Complete and WGS of Bordetella genogroups.</title>
        <authorList>
            <person name="Spilker T."/>
            <person name="Lipuma J."/>
        </authorList>
    </citation>
    <scope>NUCLEOTIDE SEQUENCE [LARGE SCALE GENOMIC DNA]</scope>
    <source>
        <strain evidence="5">AU8856</strain>
    </source>
</reference>
<dbReference type="PANTHER" id="PTHR44943">
    <property type="entry name" value="CELLULOSE SYNTHASE OPERON PROTEIN C"/>
    <property type="match status" value="1"/>
</dbReference>
<dbReference type="Pfam" id="PF13181">
    <property type="entry name" value="TPR_8"/>
    <property type="match status" value="1"/>
</dbReference>
<dbReference type="SMART" id="SM00028">
    <property type="entry name" value="TPR"/>
    <property type="match status" value="9"/>
</dbReference>
<keyword evidence="1" id="KW-0677">Repeat</keyword>
<dbReference type="PROSITE" id="PS50005">
    <property type="entry name" value="TPR"/>
    <property type="match status" value="4"/>
</dbReference>
<name>A0A261ULE4_9BORD</name>